<comment type="similarity">
    <text evidence="1">Belongs to the RING-box family.</text>
</comment>
<gene>
    <name evidence="13" type="primary">LOC112688714</name>
</gene>
<dbReference type="CTD" id="5740853"/>
<dbReference type="SUPFAM" id="SSF57850">
    <property type="entry name" value="RING/U-box"/>
    <property type="match status" value="1"/>
</dbReference>
<accession>A0A8B8G4G1</accession>
<dbReference type="InterPro" id="IPR024991">
    <property type="entry name" value="RING-H2_APC11"/>
</dbReference>
<evidence type="ECO:0000256" key="3">
    <source>
        <dbReference type="ARBA" id="ARBA00022618"/>
    </source>
</evidence>
<evidence type="ECO:0000256" key="4">
    <source>
        <dbReference type="ARBA" id="ARBA00022723"/>
    </source>
</evidence>
<keyword evidence="6" id="KW-0498">Mitosis</keyword>
<dbReference type="AlphaFoldDB" id="A0A8B8G4G1"/>
<keyword evidence="7" id="KW-0833">Ubl conjugation pathway</keyword>
<dbReference type="GO" id="GO:0008270">
    <property type="term" value="F:zinc ion binding"/>
    <property type="evidence" value="ECO:0007669"/>
    <property type="project" value="UniProtKB-KW"/>
</dbReference>
<evidence type="ECO:0000256" key="6">
    <source>
        <dbReference type="ARBA" id="ARBA00022776"/>
    </source>
</evidence>
<dbReference type="GO" id="GO:0051301">
    <property type="term" value="P:cell division"/>
    <property type="evidence" value="ECO:0007669"/>
    <property type="project" value="UniProtKB-KW"/>
</dbReference>
<dbReference type="InterPro" id="IPR013083">
    <property type="entry name" value="Znf_RING/FYVE/PHD"/>
</dbReference>
<dbReference type="Gene3D" id="3.30.40.10">
    <property type="entry name" value="Zinc/RING finger domain, C3HC4 (zinc finger)"/>
    <property type="match status" value="1"/>
</dbReference>
<dbReference type="InterPro" id="IPR051031">
    <property type="entry name" value="RING-box_E3_Ubiquitin_Ligase"/>
</dbReference>
<keyword evidence="5 10" id="KW-0863">Zinc-finger</keyword>
<dbReference type="GO" id="GO:0005680">
    <property type="term" value="C:anaphase-promoting complex"/>
    <property type="evidence" value="ECO:0007669"/>
    <property type="project" value="InterPro"/>
</dbReference>
<keyword evidence="3" id="KW-0132">Cell division</keyword>
<evidence type="ECO:0000256" key="10">
    <source>
        <dbReference type="PROSITE-ProRule" id="PRU00175"/>
    </source>
</evidence>
<evidence type="ECO:0000259" key="11">
    <source>
        <dbReference type="PROSITE" id="PS50089"/>
    </source>
</evidence>
<dbReference type="OrthoDB" id="1681166at2759"/>
<evidence type="ECO:0000313" key="13">
    <source>
        <dbReference type="RefSeq" id="XP_025417832.1"/>
    </source>
</evidence>
<dbReference type="GO" id="GO:0061630">
    <property type="term" value="F:ubiquitin protein ligase activity"/>
    <property type="evidence" value="ECO:0007669"/>
    <property type="project" value="InterPro"/>
</dbReference>
<evidence type="ECO:0000256" key="8">
    <source>
        <dbReference type="ARBA" id="ARBA00022833"/>
    </source>
</evidence>
<reference evidence="13" key="1">
    <citation type="submission" date="2025-08" db="UniProtKB">
        <authorList>
            <consortium name="RefSeq"/>
        </authorList>
    </citation>
    <scope>IDENTIFICATION</scope>
    <source>
        <tissue evidence="13">Whole body</tissue>
    </source>
</reference>
<dbReference type="PANTHER" id="PTHR11210">
    <property type="entry name" value="RING BOX"/>
    <property type="match status" value="1"/>
</dbReference>
<evidence type="ECO:0000256" key="2">
    <source>
        <dbReference type="ARBA" id="ARBA00013928"/>
    </source>
</evidence>
<dbReference type="GO" id="GO:0031145">
    <property type="term" value="P:anaphase-promoting complex-dependent catabolic process"/>
    <property type="evidence" value="ECO:0007669"/>
    <property type="project" value="InterPro"/>
</dbReference>
<evidence type="ECO:0000256" key="1">
    <source>
        <dbReference type="ARBA" id="ARBA00009273"/>
    </source>
</evidence>
<organism evidence="12 13">
    <name type="scientific">Sipha flava</name>
    <name type="common">yellow sugarcane aphid</name>
    <dbReference type="NCBI Taxonomy" id="143950"/>
    <lineage>
        <taxon>Eukaryota</taxon>
        <taxon>Metazoa</taxon>
        <taxon>Ecdysozoa</taxon>
        <taxon>Arthropoda</taxon>
        <taxon>Hexapoda</taxon>
        <taxon>Insecta</taxon>
        <taxon>Pterygota</taxon>
        <taxon>Neoptera</taxon>
        <taxon>Paraneoptera</taxon>
        <taxon>Hemiptera</taxon>
        <taxon>Sternorrhyncha</taxon>
        <taxon>Aphidomorpha</taxon>
        <taxon>Aphidoidea</taxon>
        <taxon>Aphididae</taxon>
        <taxon>Sipha</taxon>
    </lineage>
</organism>
<dbReference type="Pfam" id="PF12861">
    <property type="entry name" value="zf-ANAPC11"/>
    <property type="match status" value="1"/>
</dbReference>
<keyword evidence="9" id="KW-0131">Cell cycle</keyword>
<dbReference type="InterPro" id="IPR001841">
    <property type="entry name" value="Znf_RING"/>
</dbReference>
<keyword evidence="12" id="KW-1185">Reference proteome</keyword>
<dbReference type="Proteomes" id="UP000694846">
    <property type="component" value="Unplaced"/>
</dbReference>
<dbReference type="PROSITE" id="PS50089">
    <property type="entry name" value="ZF_RING_2"/>
    <property type="match status" value="1"/>
</dbReference>
<keyword evidence="8" id="KW-0862">Zinc</keyword>
<evidence type="ECO:0000256" key="7">
    <source>
        <dbReference type="ARBA" id="ARBA00022786"/>
    </source>
</evidence>
<name>A0A8B8G4G1_9HEMI</name>
<evidence type="ECO:0000313" key="12">
    <source>
        <dbReference type="Proteomes" id="UP000694846"/>
    </source>
</evidence>
<feature type="domain" description="RING-type" evidence="11">
    <location>
        <begin position="43"/>
        <end position="86"/>
    </location>
</feature>
<dbReference type="GO" id="GO:0097602">
    <property type="term" value="F:cullin family protein binding"/>
    <property type="evidence" value="ECO:0007669"/>
    <property type="project" value="InterPro"/>
</dbReference>
<sequence>MSDQPESFMRIVIKEFLGVGNWRWSFTNDRICGICRVQFEICCPNCDNPEAQCPIAWGRCSHAFHLHCVLKWLDTEHANNKCPICRQNWELRVY</sequence>
<protein>
    <recommendedName>
        <fullName evidence="2">Anaphase-promoting complex subunit 11</fullName>
    </recommendedName>
</protein>
<dbReference type="CDD" id="cd16456">
    <property type="entry name" value="RING-H2_APC11"/>
    <property type="match status" value="1"/>
</dbReference>
<evidence type="ECO:0000256" key="9">
    <source>
        <dbReference type="ARBA" id="ARBA00023306"/>
    </source>
</evidence>
<proteinExistence type="inferred from homology"/>
<evidence type="ECO:0000256" key="5">
    <source>
        <dbReference type="ARBA" id="ARBA00022771"/>
    </source>
</evidence>
<dbReference type="GeneID" id="112688714"/>
<keyword evidence="4" id="KW-0479">Metal-binding</keyword>
<dbReference type="RefSeq" id="XP_025417832.1">
    <property type="nucleotide sequence ID" value="XM_025562047.1"/>
</dbReference>